<reference evidence="2" key="1">
    <citation type="journal article" date="2015" name="Nat. Genet.">
        <title>The genome and transcriptome of the zoonotic hookworm Ancylostoma ceylanicum identify infection-specific gene families.</title>
        <authorList>
            <person name="Schwarz E.M."/>
            <person name="Hu Y."/>
            <person name="Antoshechkin I."/>
            <person name="Miller M.M."/>
            <person name="Sternberg P.W."/>
            <person name="Aroian R.V."/>
        </authorList>
    </citation>
    <scope>NUCLEOTIDE SEQUENCE</scope>
    <source>
        <strain evidence="2">HY135</strain>
    </source>
</reference>
<comment type="caution">
    <text evidence="1">The sequence shown here is derived from an EMBL/GenBank/DDBJ whole genome shotgun (WGS) entry which is preliminary data.</text>
</comment>
<dbReference type="AlphaFoldDB" id="A0A016WYS7"/>
<name>A0A016WYS7_9BILA</name>
<organism evidence="1 2">
    <name type="scientific">Ancylostoma ceylanicum</name>
    <dbReference type="NCBI Taxonomy" id="53326"/>
    <lineage>
        <taxon>Eukaryota</taxon>
        <taxon>Metazoa</taxon>
        <taxon>Ecdysozoa</taxon>
        <taxon>Nematoda</taxon>
        <taxon>Chromadorea</taxon>
        <taxon>Rhabditida</taxon>
        <taxon>Rhabditina</taxon>
        <taxon>Rhabditomorpha</taxon>
        <taxon>Strongyloidea</taxon>
        <taxon>Ancylostomatidae</taxon>
        <taxon>Ancylostomatinae</taxon>
        <taxon>Ancylostoma</taxon>
    </lineage>
</organism>
<dbReference type="Proteomes" id="UP000024635">
    <property type="component" value="Unassembled WGS sequence"/>
</dbReference>
<gene>
    <name evidence="1" type="primary">Acey_s0451.g1683</name>
    <name evidence="1" type="ORF">Y032_0451g1683</name>
</gene>
<protein>
    <submittedName>
        <fullName evidence="1">Uncharacterized protein</fullName>
    </submittedName>
</protein>
<keyword evidence="2" id="KW-1185">Reference proteome</keyword>
<accession>A0A016WYS7</accession>
<proteinExistence type="predicted"/>
<evidence type="ECO:0000313" key="2">
    <source>
        <dbReference type="Proteomes" id="UP000024635"/>
    </source>
</evidence>
<sequence>KTPSNVITLGIGWDVLAEQKLKKLLPNETAEVVYNILSEPFAVDFL</sequence>
<feature type="non-terminal residue" evidence="1">
    <location>
        <position position="1"/>
    </location>
</feature>
<dbReference type="EMBL" id="JARK01000051">
    <property type="protein sequence ID" value="EYC44741.1"/>
    <property type="molecule type" value="Genomic_DNA"/>
</dbReference>
<evidence type="ECO:0000313" key="1">
    <source>
        <dbReference type="EMBL" id="EYC44741.1"/>
    </source>
</evidence>